<dbReference type="PANTHER" id="PTHR30146">
    <property type="entry name" value="LACI-RELATED TRANSCRIPTIONAL REPRESSOR"/>
    <property type="match status" value="1"/>
</dbReference>
<proteinExistence type="predicted"/>
<dbReference type="GO" id="GO:0000976">
    <property type="term" value="F:transcription cis-regulatory region binding"/>
    <property type="evidence" value="ECO:0007669"/>
    <property type="project" value="TreeGrafter"/>
</dbReference>
<dbReference type="PROSITE" id="PS50932">
    <property type="entry name" value="HTH_LACI_2"/>
    <property type="match status" value="1"/>
</dbReference>
<reference evidence="5 6" key="1">
    <citation type="submission" date="2019-02" db="EMBL/GenBank/DDBJ databases">
        <title>Siculibacillus lacustris gen. nov., sp. nov., a new rosette-forming bacterium isolated from a freshwater crater lake (Lake St. Ana, Romania).</title>
        <authorList>
            <person name="Felfoldi T."/>
            <person name="Marton Z."/>
            <person name="Szabo A."/>
            <person name="Mentes A."/>
            <person name="Boka K."/>
            <person name="Marialigeti K."/>
            <person name="Mathe I."/>
            <person name="Koncz M."/>
            <person name="Schumann P."/>
            <person name="Toth E."/>
        </authorList>
    </citation>
    <scope>NUCLEOTIDE SEQUENCE [LARGE SCALE GENOMIC DNA]</scope>
    <source>
        <strain evidence="5 6">SA-279</strain>
    </source>
</reference>
<protein>
    <submittedName>
        <fullName evidence="5">LacI family transcriptional regulator</fullName>
    </submittedName>
</protein>
<dbReference type="InterPro" id="IPR010982">
    <property type="entry name" value="Lambda_DNA-bd_dom_sf"/>
</dbReference>
<evidence type="ECO:0000259" key="4">
    <source>
        <dbReference type="PROSITE" id="PS50932"/>
    </source>
</evidence>
<keyword evidence="1" id="KW-0805">Transcription regulation</keyword>
<sequence length="457" mass="49450">MPERVARTAARSALRSVNAMAMRNPTRAGTFCCNAQRPPRVPYDFARNREATPLPRLVLTCALLLAHTCAICQCRDSAFRGIAHRQEVARGARAEKRVAARAESVSFPEGVDPRRGRRRASEIHRVATREPITIKQLATMLGMAHSTVSRALNDHPAISAETKRRIQELAAHHGYVPNSAARSLKTAKSRIIGLVIPDIENRYYTTIAKTLADAAAPRSRQMMLSTTDDRPDREQSAILNLLEAQAEGVVLAPTADPTPETLAMLARLDVVQLLRHHPQIDAPRVEVADDYGLALSARHLVDLGHVRIGYIGNLSRVSTGAARLDGFLSVVGRDPETLRRVRICPPRADAAEGAFLDLMAGPDRPTGLVLGSARHTAGVLAGAARLGLRIPEDFSLVGYGDGELVPHLANGLTTLALPEQEMADACAALLGLIEPAGERPARFRPTLVVRRSTRAPA</sequence>
<dbReference type="CDD" id="cd01392">
    <property type="entry name" value="HTH_LacI"/>
    <property type="match status" value="1"/>
</dbReference>
<gene>
    <name evidence="5" type="ORF">EYW49_06250</name>
</gene>
<keyword evidence="2" id="KW-0238">DNA-binding</keyword>
<keyword evidence="3" id="KW-0804">Transcription</keyword>
<evidence type="ECO:0000256" key="1">
    <source>
        <dbReference type="ARBA" id="ARBA00023015"/>
    </source>
</evidence>
<dbReference type="Gene3D" id="1.10.260.40">
    <property type="entry name" value="lambda repressor-like DNA-binding domains"/>
    <property type="match status" value="1"/>
</dbReference>
<dbReference type="Pfam" id="PF00356">
    <property type="entry name" value="LacI"/>
    <property type="match status" value="1"/>
</dbReference>
<dbReference type="AlphaFoldDB" id="A0A4Q9VW55"/>
<dbReference type="CDD" id="cd06267">
    <property type="entry name" value="PBP1_LacI_sugar_binding-like"/>
    <property type="match status" value="1"/>
</dbReference>
<evidence type="ECO:0000256" key="2">
    <source>
        <dbReference type="ARBA" id="ARBA00023125"/>
    </source>
</evidence>
<organism evidence="5 6">
    <name type="scientific">Siculibacillus lacustris</name>
    <dbReference type="NCBI Taxonomy" id="1549641"/>
    <lineage>
        <taxon>Bacteria</taxon>
        <taxon>Pseudomonadati</taxon>
        <taxon>Pseudomonadota</taxon>
        <taxon>Alphaproteobacteria</taxon>
        <taxon>Hyphomicrobiales</taxon>
        <taxon>Ancalomicrobiaceae</taxon>
        <taxon>Siculibacillus</taxon>
    </lineage>
</organism>
<dbReference type="SMART" id="SM00354">
    <property type="entry name" value="HTH_LACI"/>
    <property type="match status" value="1"/>
</dbReference>
<dbReference type="GO" id="GO:0003700">
    <property type="term" value="F:DNA-binding transcription factor activity"/>
    <property type="evidence" value="ECO:0007669"/>
    <property type="project" value="TreeGrafter"/>
</dbReference>
<comment type="caution">
    <text evidence="5">The sequence shown here is derived from an EMBL/GenBank/DDBJ whole genome shotgun (WGS) entry which is preliminary data.</text>
</comment>
<evidence type="ECO:0000313" key="5">
    <source>
        <dbReference type="EMBL" id="TBW39470.1"/>
    </source>
</evidence>
<evidence type="ECO:0000256" key="3">
    <source>
        <dbReference type="ARBA" id="ARBA00023163"/>
    </source>
</evidence>
<name>A0A4Q9VW55_9HYPH</name>
<dbReference type="InterPro" id="IPR046335">
    <property type="entry name" value="LacI/GalR-like_sensor"/>
</dbReference>
<feature type="domain" description="HTH lacI-type" evidence="4">
    <location>
        <begin position="132"/>
        <end position="186"/>
    </location>
</feature>
<evidence type="ECO:0000313" key="6">
    <source>
        <dbReference type="Proteomes" id="UP000292781"/>
    </source>
</evidence>
<dbReference type="InterPro" id="IPR000843">
    <property type="entry name" value="HTH_LacI"/>
</dbReference>
<dbReference type="OrthoDB" id="7170131at2"/>
<accession>A0A4Q9VW55</accession>
<dbReference type="Pfam" id="PF13377">
    <property type="entry name" value="Peripla_BP_3"/>
    <property type="match status" value="1"/>
</dbReference>
<dbReference type="Gene3D" id="3.40.50.2300">
    <property type="match status" value="2"/>
</dbReference>
<keyword evidence="6" id="KW-1185">Reference proteome</keyword>
<dbReference type="EMBL" id="SJFN01000007">
    <property type="protein sequence ID" value="TBW39470.1"/>
    <property type="molecule type" value="Genomic_DNA"/>
</dbReference>
<dbReference type="PANTHER" id="PTHR30146:SF109">
    <property type="entry name" value="HTH-TYPE TRANSCRIPTIONAL REGULATOR GALS"/>
    <property type="match status" value="1"/>
</dbReference>
<dbReference type="InterPro" id="IPR028082">
    <property type="entry name" value="Peripla_BP_I"/>
</dbReference>
<dbReference type="SUPFAM" id="SSF47413">
    <property type="entry name" value="lambda repressor-like DNA-binding domains"/>
    <property type="match status" value="1"/>
</dbReference>
<dbReference type="SUPFAM" id="SSF53822">
    <property type="entry name" value="Periplasmic binding protein-like I"/>
    <property type="match status" value="1"/>
</dbReference>
<dbReference type="Proteomes" id="UP000292781">
    <property type="component" value="Unassembled WGS sequence"/>
</dbReference>